<dbReference type="InterPro" id="IPR015890">
    <property type="entry name" value="Chorismate_C"/>
</dbReference>
<dbReference type="Pfam" id="PF04715">
    <property type="entry name" value="Anth_synt_I_N"/>
    <property type="match status" value="1"/>
</dbReference>
<dbReference type="Pfam" id="PF00425">
    <property type="entry name" value="Chorismate_bind"/>
    <property type="match status" value="1"/>
</dbReference>
<dbReference type="GO" id="GO:0004049">
    <property type="term" value="F:anthranilate synthase activity"/>
    <property type="evidence" value="ECO:0007669"/>
    <property type="project" value="UniProtKB-EC"/>
</dbReference>
<keyword evidence="9 15" id="KW-0822">Tryptophan biosynthesis</keyword>
<evidence type="ECO:0000256" key="4">
    <source>
        <dbReference type="ARBA" id="ARBA00011575"/>
    </source>
</evidence>
<dbReference type="UniPathway" id="UPA00035">
    <property type="reaction ID" value="UER00040"/>
</dbReference>
<evidence type="ECO:0000256" key="11">
    <source>
        <dbReference type="ARBA" id="ARBA00023141"/>
    </source>
</evidence>
<dbReference type="PANTHER" id="PTHR11236">
    <property type="entry name" value="AMINOBENZOATE/ANTHRANILATE SYNTHASE"/>
    <property type="match status" value="1"/>
</dbReference>
<keyword evidence="11 15" id="KW-0057">Aromatic amino acid biosynthesis</keyword>
<keyword evidence="10 15" id="KW-0460">Magnesium</keyword>
<evidence type="ECO:0000256" key="12">
    <source>
        <dbReference type="ARBA" id="ARBA00023239"/>
    </source>
</evidence>
<evidence type="ECO:0000256" key="10">
    <source>
        <dbReference type="ARBA" id="ARBA00022842"/>
    </source>
</evidence>
<reference evidence="19" key="1">
    <citation type="submission" date="2016-10" db="EMBL/GenBank/DDBJ databases">
        <authorList>
            <person name="Varghese N."/>
            <person name="Submissions S."/>
        </authorList>
    </citation>
    <scope>NUCLEOTIDE SEQUENCE [LARGE SCALE GENOMIC DNA]</scope>
    <source>
        <strain evidence="19">S7</strain>
    </source>
</reference>
<dbReference type="SUPFAM" id="SSF56322">
    <property type="entry name" value="ADC synthase"/>
    <property type="match status" value="1"/>
</dbReference>
<comment type="pathway">
    <text evidence="2 15">Amino-acid biosynthesis; L-tryptophan biosynthesis; L-tryptophan from chorismate: step 1/5.</text>
</comment>
<keyword evidence="12 15" id="KW-0456">Lyase</keyword>
<sequence length="504" mass="56958">MSETTFSTFCKQAQNYNMIPYVRTFFTDTLTPIEVFQTFQKEAVFLLESKDEASPWSRYSFIGLCPQFTITEKGGNYTFTDKKGKRLKENTSLPVLFEEAIDYLAPAPPEVDIPFRGGAVGVIPYDSVEDFEPDLKKREDVPKEDQVTLQLCETIIAMDHENRELTFIHYDKDAELSLSDRFDRASAGVNRLLDMLTAGGRTPGHLQPPLEKKTEADFTKVHSYYPKEKYEQDVERIKEYIEAGDIFQAVLSQRFEREVSVEAFDIYRALRMINPSPYLFYLKLGEKEVVGSSPERLIQVQDRHIEIHPIAGTRKRGESVEEDEELSRDLLQDEKERAEHYMLVDLARNDAGRVAEYGSVNTPVLLDIGKFSHVMHMISKVTGRLKEGITPIEALQASFPAGTVSGAPKFRAMEILKNLEPHRRGIYSGAVCYLGYDGSIDSCISIRTMIVENGKAKVQAGAGIVADSLPEKEYEETQNKAAALLKAIEAAEAVFPKKEENHHV</sequence>
<evidence type="ECO:0000256" key="3">
    <source>
        <dbReference type="ARBA" id="ARBA00009562"/>
    </source>
</evidence>
<dbReference type="InterPro" id="IPR006805">
    <property type="entry name" value="Anth_synth_I_N"/>
</dbReference>
<evidence type="ECO:0000256" key="8">
    <source>
        <dbReference type="ARBA" id="ARBA00022723"/>
    </source>
</evidence>
<dbReference type="EC" id="4.1.3.27" evidence="5 15"/>
<organism evidence="18 19">
    <name type="scientific">Salibacterium halotolerans</name>
    <dbReference type="NCBI Taxonomy" id="1884432"/>
    <lineage>
        <taxon>Bacteria</taxon>
        <taxon>Bacillati</taxon>
        <taxon>Bacillota</taxon>
        <taxon>Bacilli</taxon>
        <taxon>Bacillales</taxon>
        <taxon>Bacillaceae</taxon>
    </lineage>
</organism>
<evidence type="ECO:0000256" key="2">
    <source>
        <dbReference type="ARBA" id="ARBA00004873"/>
    </source>
</evidence>
<evidence type="ECO:0000256" key="15">
    <source>
        <dbReference type="RuleBase" id="RU364045"/>
    </source>
</evidence>
<accession>A0A1I5Q6J0</accession>
<evidence type="ECO:0000256" key="14">
    <source>
        <dbReference type="ARBA" id="ARBA00047683"/>
    </source>
</evidence>
<dbReference type="EMBL" id="FOXD01000005">
    <property type="protein sequence ID" value="SFP41852.1"/>
    <property type="molecule type" value="Genomic_DNA"/>
</dbReference>
<evidence type="ECO:0000256" key="9">
    <source>
        <dbReference type="ARBA" id="ARBA00022822"/>
    </source>
</evidence>
<evidence type="ECO:0000256" key="1">
    <source>
        <dbReference type="ARBA" id="ARBA00001946"/>
    </source>
</evidence>
<dbReference type="Proteomes" id="UP000198892">
    <property type="component" value="Unassembled WGS sequence"/>
</dbReference>
<evidence type="ECO:0000256" key="5">
    <source>
        <dbReference type="ARBA" id="ARBA00012266"/>
    </source>
</evidence>
<dbReference type="Gene3D" id="3.60.120.10">
    <property type="entry name" value="Anthranilate synthase"/>
    <property type="match status" value="1"/>
</dbReference>
<dbReference type="STRING" id="1884432.SAMN05518683_10544"/>
<keyword evidence="8 15" id="KW-0479">Metal-binding</keyword>
<proteinExistence type="inferred from homology"/>
<evidence type="ECO:0000256" key="7">
    <source>
        <dbReference type="ARBA" id="ARBA00022605"/>
    </source>
</evidence>
<keyword evidence="19" id="KW-1185">Reference proteome</keyword>
<dbReference type="PANTHER" id="PTHR11236:SF48">
    <property type="entry name" value="ISOCHORISMATE SYNTHASE MENF"/>
    <property type="match status" value="1"/>
</dbReference>
<dbReference type="GO" id="GO:0000162">
    <property type="term" value="P:L-tryptophan biosynthetic process"/>
    <property type="evidence" value="ECO:0007669"/>
    <property type="project" value="UniProtKB-UniPathway"/>
</dbReference>
<keyword evidence="7 15" id="KW-0028">Amino-acid biosynthesis</keyword>
<dbReference type="RefSeq" id="WP_093335970.1">
    <property type="nucleotide sequence ID" value="NZ_FOXD01000005.1"/>
</dbReference>
<comment type="catalytic activity">
    <reaction evidence="14 15">
        <text>chorismate + L-glutamine = anthranilate + pyruvate + L-glutamate + H(+)</text>
        <dbReference type="Rhea" id="RHEA:21732"/>
        <dbReference type="ChEBI" id="CHEBI:15361"/>
        <dbReference type="ChEBI" id="CHEBI:15378"/>
        <dbReference type="ChEBI" id="CHEBI:16567"/>
        <dbReference type="ChEBI" id="CHEBI:29748"/>
        <dbReference type="ChEBI" id="CHEBI:29985"/>
        <dbReference type="ChEBI" id="CHEBI:58359"/>
        <dbReference type="EC" id="4.1.3.27"/>
    </reaction>
</comment>
<dbReference type="InterPro" id="IPR005256">
    <property type="entry name" value="Anth_synth_I_PabB"/>
</dbReference>
<feature type="domain" description="Chorismate-utilising enzyme C-terminal" evidence="16">
    <location>
        <begin position="227"/>
        <end position="480"/>
    </location>
</feature>
<dbReference type="GO" id="GO:0046872">
    <property type="term" value="F:metal ion binding"/>
    <property type="evidence" value="ECO:0007669"/>
    <property type="project" value="UniProtKB-KW"/>
</dbReference>
<dbReference type="OrthoDB" id="9803598at2"/>
<dbReference type="InterPro" id="IPR005801">
    <property type="entry name" value="ADC_synthase"/>
</dbReference>
<gene>
    <name evidence="15" type="primary">trpE</name>
    <name evidence="18" type="ORF">SAMN05518683_10544</name>
</gene>
<dbReference type="PRINTS" id="PR00095">
    <property type="entry name" value="ANTSNTHASEI"/>
</dbReference>
<evidence type="ECO:0000259" key="16">
    <source>
        <dbReference type="Pfam" id="PF00425"/>
    </source>
</evidence>
<evidence type="ECO:0000256" key="13">
    <source>
        <dbReference type="ARBA" id="ARBA00025634"/>
    </source>
</evidence>
<comment type="function">
    <text evidence="13 15">Part of a heterotetrameric complex that catalyzes the two-step biosynthesis of anthranilate, an intermediate in the biosynthesis of L-tryptophan. In the first step, the glutamine-binding beta subunit (TrpG) of anthranilate synthase (AS) provides the glutamine amidotransferase activity which generates ammonia as a substrate that, along with chorismate, is used in the second step, catalyzed by the large alpha subunit of AS (TrpE) to produce anthranilate. In the absence of TrpG, TrpE can synthesize anthranilate directly from chorismate and high concentrations of ammonia.</text>
</comment>
<comment type="cofactor">
    <cofactor evidence="1 15">
        <name>Mg(2+)</name>
        <dbReference type="ChEBI" id="CHEBI:18420"/>
    </cofactor>
</comment>
<evidence type="ECO:0000259" key="17">
    <source>
        <dbReference type="Pfam" id="PF04715"/>
    </source>
</evidence>
<comment type="subunit">
    <text evidence="4 15">Heterotetramer consisting of two non-identical subunits: a beta subunit (TrpG) and a large alpha subunit (TrpE).</text>
</comment>
<name>A0A1I5Q6J0_9BACI</name>
<protein>
    <recommendedName>
        <fullName evidence="6 15">Anthranilate synthase component 1</fullName>
        <ecNumber evidence="5 15">4.1.3.27</ecNumber>
    </recommendedName>
</protein>
<feature type="domain" description="Anthranilate synthase component I N-terminal" evidence="17">
    <location>
        <begin position="28"/>
        <end position="166"/>
    </location>
</feature>
<evidence type="ECO:0000313" key="18">
    <source>
        <dbReference type="EMBL" id="SFP41852.1"/>
    </source>
</evidence>
<evidence type="ECO:0000313" key="19">
    <source>
        <dbReference type="Proteomes" id="UP000198892"/>
    </source>
</evidence>
<dbReference type="InterPro" id="IPR019999">
    <property type="entry name" value="Anth_synth_I-like"/>
</dbReference>
<dbReference type="AlphaFoldDB" id="A0A1I5Q6J0"/>
<dbReference type="NCBIfam" id="TIGR00564">
    <property type="entry name" value="trpE_most"/>
    <property type="match status" value="1"/>
</dbReference>
<evidence type="ECO:0000256" key="6">
    <source>
        <dbReference type="ARBA" id="ARBA00020653"/>
    </source>
</evidence>
<comment type="similarity">
    <text evidence="3 15">Belongs to the anthranilate synthase component I family.</text>
</comment>